<evidence type="ECO:0000256" key="8">
    <source>
        <dbReference type="ARBA" id="ARBA00023242"/>
    </source>
</evidence>
<dbReference type="PANTHER" id="PTHR24394:SF48">
    <property type="entry name" value="ZINC FINGER PROTEIN 771"/>
    <property type="match status" value="1"/>
</dbReference>
<evidence type="ECO:0000256" key="5">
    <source>
        <dbReference type="ARBA" id="ARBA00022833"/>
    </source>
</evidence>
<feature type="domain" description="C2H2-type" evidence="12">
    <location>
        <begin position="686"/>
        <end position="714"/>
    </location>
</feature>
<keyword evidence="3" id="KW-0677">Repeat</keyword>
<dbReference type="InterPro" id="IPR000210">
    <property type="entry name" value="BTB/POZ_dom"/>
</dbReference>
<feature type="domain" description="C2H2-type" evidence="12">
    <location>
        <begin position="374"/>
        <end position="401"/>
    </location>
</feature>
<reference evidence="13 14" key="1">
    <citation type="journal article" date="2021" name="G3 (Bethesda)">
        <title>Improved contiguity of the threespine stickleback genome using long-read sequencing.</title>
        <authorList>
            <person name="Nath S."/>
            <person name="Shaw D.E."/>
            <person name="White M.A."/>
        </authorList>
    </citation>
    <scope>NUCLEOTIDE SEQUENCE [LARGE SCALE GENOMIC DNA]</scope>
    <source>
        <strain evidence="13 14">Lake Benthic</strain>
    </source>
</reference>
<feature type="domain" description="C2H2-type" evidence="12">
    <location>
        <begin position="486"/>
        <end position="513"/>
    </location>
</feature>
<feature type="domain" description="C2H2-type" evidence="12">
    <location>
        <begin position="267"/>
        <end position="297"/>
    </location>
</feature>
<dbReference type="SUPFAM" id="SSF57667">
    <property type="entry name" value="beta-beta-alpha zinc fingers"/>
    <property type="match status" value="4"/>
</dbReference>
<sequence length="768" mass="82968">MEKVAEPSWTSSYTYQVSKHSAEMLHNLNIQRKDGGRFCDVILRVGEESFPAHKAVLAACSEYFESVFSRQAEVDGDSRELEMHTISPKVFKDVLDFAYTSRIVVRLECFPELMTAAKFLLMRSVIEICQEVIKQSNVQILVPTLRGGDASLFQAAGATELGFPVAQQDAVNGTGMLVNGQSFANGAQTHLDGSGNPAAGVVLLEGGGGGDSSMPVLEPVDGLCAVPSTDTFQHDASKRNRGRPKKAGGVSEVVHLHNSVPKDIVLFPCGTCGKAFTEASRLKNHEAQHGAHGGGDSHNVNSVADSLSAAGISLMAHSGLMENGLLLHGGLTLDNVRKRERTRRHVGCDICGKVFRDVYHLNRHKLSHSGEKPYACHVCGLRFKRKDRMSYHVRSHDGSVGKPYVCQSCGKGFSRPDHLNGHIKQVHTTERPHKCQICNASFATRDRLRSHLACHEDKIPCKVCGKFLRAAYMTDHLKKHSEGTHNYCGICNKGFSTASYLKVHIKTHHGSPLPPSATMHSFPEPRGELQMHNGASYHMGRQCSVEDLCASRQLRLTSSEGGGRFHGHPVLTQPGPPASGRQPELLVGKAGGAPYFWDCRSGGAPGFPVHGPAADGQENSEKCPHLESDESDPSFGELSNGDELKSPQKPDEPELEMPSLACNGASAEALGSPERSKARADPEKKFTCGTCGQAFRTKSYLNKHQHRVHKAQKAQGGSASGSNELSPFSPQQNMSLLESFGFQIVQSAFASSLVDAEAGQSGIDFGGK</sequence>
<organism evidence="13 14">
    <name type="scientific">Gasterosteus aculeatus aculeatus</name>
    <name type="common">three-spined stickleback</name>
    <dbReference type="NCBI Taxonomy" id="481459"/>
    <lineage>
        <taxon>Eukaryota</taxon>
        <taxon>Metazoa</taxon>
        <taxon>Chordata</taxon>
        <taxon>Craniata</taxon>
        <taxon>Vertebrata</taxon>
        <taxon>Euteleostomi</taxon>
        <taxon>Actinopterygii</taxon>
        <taxon>Neopterygii</taxon>
        <taxon>Teleostei</taxon>
        <taxon>Neoteleostei</taxon>
        <taxon>Acanthomorphata</taxon>
        <taxon>Eupercaria</taxon>
        <taxon>Perciformes</taxon>
        <taxon>Cottioidei</taxon>
        <taxon>Gasterosteales</taxon>
        <taxon>Gasterosteidae</taxon>
        <taxon>Gasterosteus</taxon>
    </lineage>
</organism>
<evidence type="ECO:0000313" key="13">
    <source>
        <dbReference type="Ensembl" id="ENSGACP00000057402.1"/>
    </source>
</evidence>
<name>A0AAQ4R2Y2_GASAC</name>
<dbReference type="SMART" id="SM00225">
    <property type="entry name" value="BTB"/>
    <property type="match status" value="1"/>
</dbReference>
<feature type="domain" description="C2H2-type" evidence="12">
    <location>
        <begin position="433"/>
        <end position="460"/>
    </location>
</feature>
<keyword evidence="4 9" id="KW-0863">Zinc-finger</keyword>
<dbReference type="GeneID" id="120835757"/>
<feature type="compositionally biased region" description="Basic and acidic residues" evidence="10">
    <location>
        <begin position="642"/>
        <end position="652"/>
    </location>
</feature>
<dbReference type="CDD" id="cd18207">
    <property type="entry name" value="BTB_POZ_ZBTB19_PATZ1"/>
    <property type="match status" value="1"/>
</dbReference>
<keyword evidence="14" id="KW-1185">Reference proteome</keyword>
<dbReference type="SUPFAM" id="SSF54695">
    <property type="entry name" value="POZ domain"/>
    <property type="match status" value="1"/>
</dbReference>
<dbReference type="AlphaFoldDB" id="A0AAQ4R2Y2"/>
<dbReference type="GeneTree" id="ENSGT00940000159296"/>
<accession>A0AAQ4R2Y2</accession>
<dbReference type="Gene3D" id="3.30.710.10">
    <property type="entry name" value="Potassium Channel Kv1.1, Chain A"/>
    <property type="match status" value="1"/>
</dbReference>
<evidence type="ECO:0000256" key="7">
    <source>
        <dbReference type="ARBA" id="ARBA00023163"/>
    </source>
</evidence>
<keyword evidence="6" id="KW-0805">Transcription regulation</keyword>
<reference evidence="13" key="3">
    <citation type="submission" date="2025-09" db="UniProtKB">
        <authorList>
            <consortium name="Ensembl"/>
        </authorList>
    </citation>
    <scope>IDENTIFICATION</scope>
</reference>
<proteinExistence type="predicted"/>
<evidence type="ECO:0000256" key="9">
    <source>
        <dbReference type="PROSITE-ProRule" id="PRU00042"/>
    </source>
</evidence>
<protein>
    <submittedName>
        <fullName evidence="13">POZ/BTB and AT hook containing zinc finger 1</fullName>
    </submittedName>
</protein>
<dbReference type="SMART" id="SM00355">
    <property type="entry name" value="ZnF_C2H2"/>
    <property type="match status" value="8"/>
</dbReference>
<dbReference type="Pfam" id="PF00651">
    <property type="entry name" value="BTB"/>
    <property type="match status" value="1"/>
</dbReference>
<comment type="subcellular location">
    <subcellularLocation>
        <location evidence="1">Nucleus</location>
    </subcellularLocation>
</comment>
<evidence type="ECO:0000259" key="12">
    <source>
        <dbReference type="PROSITE" id="PS50157"/>
    </source>
</evidence>
<keyword evidence="2" id="KW-0479">Metal-binding</keyword>
<keyword evidence="8" id="KW-0539">Nucleus</keyword>
<dbReference type="Pfam" id="PF13894">
    <property type="entry name" value="zf-C2H2_4"/>
    <property type="match status" value="1"/>
</dbReference>
<reference evidence="13" key="2">
    <citation type="submission" date="2025-08" db="UniProtKB">
        <authorList>
            <consortium name="Ensembl"/>
        </authorList>
    </citation>
    <scope>IDENTIFICATION</scope>
</reference>
<evidence type="ECO:0000259" key="11">
    <source>
        <dbReference type="PROSITE" id="PS50097"/>
    </source>
</evidence>
<feature type="region of interest" description="Disordered" evidence="10">
    <location>
        <begin position="704"/>
        <end position="731"/>
    </location>
</feature>
<dbReference type="PROSITE" id="PS50157">
    <property type="entry name" value="ZINC_FINGER_C2H2_2"/>
    <property type="match status" value="7"/>
</dbReference>
<dbReference type="PROSITE" id="PS50097">
    <property type="entry name" value="BTB"/>
    <property type="match status" value="1"/>
</dbReference>
<dbReference type="Gene3D" id="3.30.160.60">
    <property type="entry name" value="Classic Zinc Finger"/>
    <property type="match status" value="6"/>
</dbReference>
<evidence type="ECO:0000256" key="2">
    <source>
        <dbReference type="ARBA" id="ARBA00022723"/>
    </source>
</evidence>
<feature type="domain" description="BTB" evidence="11">
    <location>
        <begin position="39"/>
        <end position="107"/>
    </location>
</feature>
<feature type="region of interest" description="Disordered" evidence="10">
    <location>
        <begin position="559"/>
        <end position="583"/>
    </location>
</feature>
<dbReference type="PANTHER" id="PTHR24394">
    <property type="entry name" value="ZINC FINGER PROTEIN"/>
    <property type="match status" value="1"/>
</dbReference>
<feature type="domain" description="C2H2-type" evidence="12">
    <location>
        <begin position="346"/>
        <end position="373"/>
    </location>
</feature>
<dbReference type="Pfam" id="PF13912">
    <property type="entry name" value="zf-C2H2_6"/>
    <property type="match status" value="1"/>
</dbReference>
<dbReference type="InterPro" id="IPR011333">
    <property type="entry name" value="SKP1/BTB/POZ_sf"/>
</dbReference>
<evidence type="ECO:0000256" key="3">
    <source>
        <dbReference type="ARBA" id="ARBA00022737"/>
    </source>
</evidence>
<dbReference type="GO" id="GO:0005634">
    <property type="term" value="C:nucleus"/>
    <property type="evidence" value="ECO:0007669"/>
    <property type="project" value="UniProtKB-SubCell"/>
</dbReference>
<dbReference type="InterPro" id="IPR036236">
    <property type="entry name" value="Znf_C2H2_sf"/>
</dbReference>
<dbReference type="Ensembl" id="ENSGACT00000083854.1">
    <property type="protein sequence ID" value="ENSGACP00000057402.1"/>
    <property type="gene ID" value="ENSGACG00000001483.2"/>
</dbReference>
<evidence type="ECO:0000256" key="10">
    <source>
        <dbReference type="SAM" id="MobiDB-lite"/>
    </source>
</evidence>
<dbReference type="FunFam" id="3.30.160.60:FF:000404">
    <property type="entry name" value="POZ-, AT hook-, and zinc finger-containing protein 1"/>
    <property type="match status" value="1"/>
</dbReference>
<keyword evidence="5" id="KW-0862">Zinc</keyword>
<dbReference type="Pfam" id="PF16637">
    <property type="entry name" value="zf-C2H2_assoc3"/>
    <property type="match status" value="1"/>
</dbReference>
<dbReference type="GO" id="GO:0000981">
    <property type="term" value="F:DNA-binding transcription factor activity, RNA polymerase II-specific"/>
    <property type="evidence" value="ECO:0007669"/>
    <property type="project" value="TreeGrafter"/>
</dbReference>
<feature type="compositionally biased region" description="Polar residues" evidence="10">
    <location>
        <begin position="715"/>
        <end position="731"/>
    </location>
</feature>
<dbReference type="PROSITE" id="PS00028">
    <property type="entry name" value="ZINC_FINGER_C2H2_1"/>
    <property type="match status" value="7"/>
</dbReference>
<dbReference type="InterPro" id="IPR013087">
    <property type="entry name" value="Znf_C2H2_type"/>
</dbReference>
<dbReference type="RefSeq" id="XP_040060887.1">
    <property type="nucleotide sequence ID" value="XM_040204953.1"/>
</dbReference>
<feature type="domain" description="C2H2-type" evidence="12">
    <location>
        <begin position="404"/>
        <end position="432"/>
    </location>
</feature>
<dbReference type="GO" id="GO:0008270">
    <property type="term" value="F:zinc ion binding"/>
    <property type="evidence" value="ECO:0007669"/>
    <property type="project" value="UniProtKB-KW"/>
</dbReference>
<dbReference type="FunFam" id="3.30.160.60:FF:000945">
    <property type="entry name" value="POZ-, AT hook-, and zinc finger-containing protein 1 isoform X3"/>
    <property type="match status" value="1"/>
</dbReference>
<evidence type="ECO:0000256" key="1">
    <source>
        <dbReference type="ARBA" id="ARBA00004123"/>
    </source>
</evidence>
<evidence type="ECO:0000256" key="6">
    <source>
        <dbReference type="ARBA" id="ARBA00023015"/>
    </source>
</evidence>
<dbReference type="Proteomes" id="UP000007635">
    <property type="component" value="Chromosome XVII"/>
</dbReference>
<dbReference type="FunFam" id="3.30.160.60:FF:000147">
    <property type="entry name" value="POZ-, AT hook-, and zinc finger-containing protein 1"/>
    <property type="match status" value="1"/>
</dbReference>
<keyword evidence="7" id="KW-0804">Transcription</keyword>
<dbReference type="Pfam" id="PF00096">
    <property type="entry name" value="zf-C2H2"/>
    <property type="match status" value="4"/>
</dbReference>
<feature type="region of interest" description="Disordered" evidence="10">
    <location>
        <begin position="607"/>
        <end position="658"/>
    </location>
</feature>
<evidence type="ECO:0000256" key="4">
    <source>
        <dbReference type="ARBA" id="ARBA00022771"/>
    </source>
</evidence>
<feature type="compositionally biased region" description="Basic and acidic residues" evidence="10">
    <location>
        <begin position="619"/>
        <end position="628"/>
    </location>
</feature>
<evidence type="ECO:0000313" key="14">
    <source>
        <dbReference type="Proteomes" id="UP000007635"/>
    </source>
</evidence>
<dbReference type="FunFam" id="3.30.160.60:FF:000780">
    <property type="entry name" value="myc-associated zinc finger protein isoform X1"/>
    <property type="match status" value="1"/>
</dbReference>